<keyword evidence="1" id="KW-0472">Membrane</keyword>
<dbReference type="GeneID" id="86991455"/>
<name>A0A0B0H6V5_SOVGS</name>
<evidence type="ECO:0000313" key="2">
    <source>
        <dbReference type="EMBL" id="KHF25908.1"/>
    </source>
</evidence>
<dbReference type="EMBL" id="JRAA01000001">
    <property type="protein sequence ID" value="KHF25908.1"/>
    <property type="molecule type" value="Genomic_DNA"/>
</dbReference>
<dbReference type="EMBL" id="MPNX01000019">
    <property type="protein sequence ID" value="OOY34218.1"/>
    <property type="molecule type" value="Genomic_DNA"/>
</dbReference>
<dbReference type="OrthoDB" id="188694at2"/>
<sequence length="214" mass="24147">MTAPINNHRPTRSIPRCLKLAYTAFVAVLVPVYWFEYGPANFLWGSDIALLVTLAALWLESRLLLSMMTIAILIPELGWCADLLIRLTIGIDAIEFKGTQYMFETSIPLFVRSLSLFHVALPVVLLWCLYRLGYHQLGLLGQSLLSWIVLPVSYLVSNPVENINWVYGFGGTPQTMLPEPLYVLLLMVLFPLLIYLPSHLVMGRLFSVPRGHSS</sequence>
<organism evidence="2 4">
    <name type="scientific">Solemya velum gill symbiont</name>
    <dbReference type="NCBI Taxonomy" id="2340"/>
    <lineage>
        <taxon>Bacteria</taxon>
        <taxon>Pseudomonadati</taxon>
        <taxon>Pseudomonadota</taxon>
        <taxon>Gammaproteobacteria</taxon>
        <taxon>sulfur-oxidizing symbionts</taxon>
    </lineage>
</organism>
<evidence type="ECO:0000313" key="3">
    <source>
        <dbReference type="EMBL" id="OOY34218.1"/>
    </source>
</evidence>
<evidence type="ECO:0000313" key="5">
    <source>
        <dbReference type="Proteomes" id="UP000190962"/>
    </source>
</evidence>
<keyword evidence="4" id="KW-1185">Reference proteome</keyword>
<comment type="caution">
    <text evidence="2">The sequence shown here is derived from an EMBL/GenBank/DDBJ whole genome shotgun (WGS) entry which is preliminary data.</text>
</comment>
<accession>A0A0B0H6V5</accession>
<dbReference type="RefSeq" id="WP_052131971.1">
    <property type="nucleotide sequence ID" value="NZ_JRAA01000001.1"/>
</dbReference>
<gene>
    <name evidence="3" type="ORF">BOV88_11080</name>
    <name evidence="2" type="ORF">JV46_20180</name>
</gene>
<reference evidence="3 5" key="2">
    <citation type="submission" date="2016-11" db="EMBL/GenBank/DDBJ databases">
        <title>Mixed transmission modes and dynamic genome evolution in an obligate animal-bacterial symbiosis.</title>
        <authorList>
            <person name="Russell S.L."/>
            <person name="Corbett-Detig R.B."/>
            <person name="Cavanaugh C.M."/>
        </authorList>
    </citation>
    <scope>NUCLEOTIDE SEQUENCE [LARGE SCALE GENOMIC DNA]</scope>
    <source>
        <strain evidence="3">MA-KB16</strain>
    </source>
</reference>
<reference evidence="2 4" key="1">
    <citation type="journal article" date="2014" name="BMC Genomics">
        <title>The genome of the intracellular bacterium of the coastal bivalve, Solemya velum: a blueprint for thriving in and out of symbiosis.</title>
        <authorList>
            <person name="Dmytrenko O."/>
            <person name="Russell S.L."/>
            <person name="Loo W.T."/>
            <person name="Fontanez K.M."/>
            <person name="Liao L."/>
            <person name="Roeselers G."/>
            <person name="Sharma R."/>
            <person name="Stewart F.J."/>
            <person name="Newton I.L."/>
            <person name="Woyke T."/>
            <person name="Wu D."/>
            <person name="Lang J.M."/>
            <person name="Eisen J.A."/>
            <person name="Cavanaugh C.M."/>
        </authorList>
    </citation>
    <scope>NUCLEOTIDE SEQUENCE [LARGE SCALE GENOMIC DNA]</scope>
    <source>
        <strain evidence="2 4">WH</strain>
    </source>
</reference>
<dbReference type="Proteomes" id="UP000190962">
    <property type="component" value="Unassembled WGS sequence"/>
</dbReference>
<feature type="transmembrane region" description="Helical" evidence="1">
    <location>
        <begin position="41"/>
        <end position="59"/>
    </location>
</feature>
<feature type="transmembrane region" description="Helical" evidence="1">
    <location>
        <begin position="109"/>
        <end position="130"/>
    </location>
</feature>
<dbReference type="AlphaFoldDB" id="A0A0B0H6V5"/>
<proteinExistence type="predicted"/>
<dbReference type="eggNOG" id="ENOG5032RMK">
    <property type="taxonomic scope" value="Bacteria"/>
</dbReference>
<feature type="transmembrane region" description="Helical" evidence="1">
    <location>
        <begin position="181"/>
        <end position="202"/>
    </location>
</feature>
<evidence type="ECO:0000256" key="1">
    <source>
        <dbReference type="SAM" id="Phobius"/>
    </source>
</evidence>
<evidence type="ECO:0008006" key="6">
    <source>
        <dbReference type="Google" id="ProtNLM"/>
    </source>
</evidence>
<feature type="transmembrane region" description="Helical" evidence="1">
    <location>
        <begin position="17"/>
        <end position="35"/>
    </location>
</feature>
<evidence type="ECO:0000313" key="4">
    <source>
        <dbReference type="Proteomes" id="UP000030856"/>
    </source>
</evidence>
<dbReference type="STRING" id="2340.JV46_20180"/>
<protein>
    <recommendedName>
        <fullName evidence="6">Membrane-associated protein</fullName>
    </recommendedName>
</protein>
<dbReference type="Proteomes" id="UP000030856">
    <property type="component" value="Unassembled WGS sequence"/>
</dbReference>
<keyword evidence="1" id="KW-1133">Transmembrane helix</keyword>
<keyword evidence="1" id="KW-0812">Transmembrane</keyword>